<sequence>MHNTHVYGEAVDEFTVGARVATHPGTVTFLRGERYGEVVKVGRDVVHVRLDRTRRRSTFSPGMLAHMARD</sequence>
<organism evidence="1 2">
    <name type="scientific">Mycobacterium phage Keshu</name>
    <dbReference type="NCBI Taxonomy" id="1567471"/>
    <lineage>
        <taxon>Viruses</taxon>
        <taxon>Duplodnaviria</taxon>
        <taxon>Heunggongvirae</taxon>
        <taxon>Uroviricota</taxon>
        <taxon>Caudoviricetes</taxon>
        <taxon>Weiservirinae</taxon>
        <taxon>Keshuvirus</taxon>
        <taxon>Keshuvirus keshu</taxon>
    </lineage>
</organism>
<proteinExistence type="predicted"/>
<dbReference type="EMBL" id="KP027199">
    <property type="protein sequence ID" value="AJD82300.1"/>
    <property type="molecule type" value="Genomic_DNA"/>
</dbReference>
<keyword evidence="2" id="KW-1185">Reference proteome</keyword>
<evidence type="ECO:0000313" key="2">
    <source>
        <dbReference type="Proteomes" id="UP000031717"/>
    </source>
</evidence>
<name>A0A0B5A3Q6_9CAUD</name>
<evidence type="ECO:0000313" key="1">
    <source>
        <dbReference type="EMBL" id="AJD82300.1"/>
    </source>
</evidence>
<dbReference type="OrthoDB" id="26674at10239"/>
<dbReference type="Proteomes" id="UP000031717">
    <property type="component" value="Segment"/>
</dbReference>
<dbReference type="RefSeq" id="YP_009125832.1">
    <property type="nucleotide sequence ID" value="NC_026603.1"/>
</dbReference>
<dbReference type="GeneID" id="23680440"/>
<protein>
    <submittedName>
        <fullName evidence="1">Uncharacterized protein</fullName>
    </submittedName>
</protein>
<reference evidence="1 2" key="1">
    <citation type="submission" date="2014-10" db="EMBL/GenBank/DDBJ databases">
        <authorList>
            <person name="Mthembu S."/>
            <person name="Kuvar S."/>
            <person name="Nduna N."/>
            <person name="Pillay S."/>
            <person name="Pillay T."/>
            <person name="Tang P.-C."/>
            <person name="Reddy N."/>
            <person name="Larsen M.H."/>
            <person name="Rubin E.J."/>
            <person name="Russell D.A."/>
            <person name="Guerrero C.A."/>
            <person name="Bowman C.A."/>
            <person name="Jacobs-Sera D."/>
            <person name="Hendrix R.W."/>
            <person name="Hatfull G.F."/>
        </authorList>
    </citation>
    <scope>NUCLEOTIDE SEQUENCE [LARGE SCALE GENOMIC DNA]</scope>
</reference>
<accession>A0A0B5A3Q6</accession>
<dbReference type="KEGG" id="vg:23680440"/>
<gene>
    <name evidence="1" type="primary">80</name>
    <name evidence="1" type="ORF">PBI_KESHU_80</name>
</gene>